<dbReference type="Pfam" id="PF21052">
    <property type="entry name" value="EFR3_ARM"/>
    <property type="match status" value="1"/>
</dbReference>
<name>A0ABQ8ID78_9ROSI</name>
<dbReference type="SUPFAM" id="SSF48452">
    <property type="entry name" value="TPR-like"/>
    <property type="match status" value="1"/>
</dbReference>
<feature type="compositionally biased region" description="Basic and acidic residues" evidence="2">
    <location>
        <begin position="442"/>
        <end position="457"/>
    </location>
</feature>
<comment type="caution">
    <text evidence="4">The sequence shown here is derived from an EMBL/GenBank/DDBJ whole genome shotgun (WGS) entry which is preliminary data.</text>
</comment>
<dbReference type="Pfam" id="PF04795">
    <property type="entry name" value="PAPA-1"/>
    <property type="match status" value="1"/>
</dbReference>
<keyword evidence="1" id="KW-0802">TPR repeat</keyword>
<dbReference type="InterPro" id="IPR011990">
    <property type="entry name" value="TPR-like_helical_dom_sf"/>
</dbReference>
<evidence type="ECO:0000259" key="3">
    <source>
        <dbReference type="SMART" id="SM01406"/>
    </source>
</evidence>
<feature type="region of interest" description="Disordered" evidence="2">
    <location>
        <begin position="1"/>
        <end position="116"/>
    </location>
</feature>
<feature type="compositionally biased region" description="Basic and acidic residues" evidence="2">
    <location>
        <begin position="765"/>
        <end position="779"/>
    </location>
</feature>
<protein>
    <recommendedName>
        <fullName evidence="3">INO80 complex subunit B-like conserved region domain-containing protein</fullName>
    </recommendedName>
</protein>
<feature type="compositionally biased region" description="Basic and acidic residues" evidence="2">
    <location>
        <begin position="563"/>
        <end position="573"/>
    </location>
</feature>
<dbReference type="InterPro" id="IPR016024">
    <property type="entry name" value="ARM-type_fold"/>
</dbReference>
<dbReference type="InterPro" id="IPR006880">
    <property type="entry name" value="INO80B_C"/>
</dbReference>
<feature type="region of interest" description="Disordered" evidence="2">
    <location>
        <begin position="549"/>
        <end position="586"/>
    </location>
</feature>
<dbReference type="PANTHER" id="PTHR46087:SF11">
    <property type="entry name" value="PROTEIN SEMI-ROLLED LEAF 2"/>
    <property type="match status" value="1"/>
</dbReference>
<organism evidence="4 5">
    <name type="scientific">Xanthoceras sorbifolium</name>
    <dbReference type="NCBI Taxonomy" id="99658"/>
    <lineage>
        <taxon>Eukaryota</taxon>
        <taxon>Viridiplantae</taxon>
        <taxon>Streptophyta</taxon>
        <taxon>Embryophyta</taxon>
        <taxon>Tracheophyta</taxon>
        <taxon>Spermatophyta</taxon>
        <taxon>Magnoliopsida</taxon>
        <taxon>eudicotyledons</taxon>
        <taxon>Gunneridae</taxon>
        <taxon>Pentapetalae</taxon>
        <taxon>rosids</taxon>
        <taxon>malvids</taxon>
        <taxon>Sapindales</taxon>
        <taxon>Sapindaceae</taxon>
        <taxon>Xanthoceroideae</taxon>
        <taxon>Xanthoceras</taxon>
    </lineage>
</organism>
<dbReference type="Pfam" id="PF13877">
    <property type="entry name" value="RPAP3_C"/>
    <property type="match status" value="1"/>
</dbReference>
<feature type="repeat" description="TPR" evidence="1">
    <location>
        <begin position="606"/>
        <end position="639"/>
    </location>
</feature>
<dbReference type="CDD" id="cd22265">
    <property type="entry name" value="UDM1_RNF168"/>
    <property type="match status" value="1"/>
</dbReference>
<gene>
    <name evidence="4" type="ORF">JRO89_XS03G0323000</name>
</gene>
<feature type="compositionally biased region" description="Polar residues" evidence="2">
    <location>
        <begin position="41"/>
        <end position="52"/>
    </location>
</feature>
<dbReference type="SUPFAM" id="SSF48371">
    <property type="entry name" value="ARM repeat"/>
    <property type="match status" value="1"/>
</dbReference>
<dbReference type="SMART" id="SM00028">
    <property type="entry name" value="TPR"/>
    <property type="match status" value="3"/>
</dbReference>
<feature type="repeat" description="TPR" evidence="1">
    <location>
        <begin position="672"/>
        <end position="705"/>
    </location>
</feature>
<feature type="compositionally biased region" description="Polar residues" evidence="2">
    <location>
        <begin position="207"/>
        <end position="222"/>
    </location>
</feature>
<keyword evidence="5" id="KW-1185">Reference proteome</keyword>
<feature type="compositionally biased region" description="Basic and acidic residues" evidence="2">
    <location>
        <begin position="78"/>
        <end position="91"/>
    </location>
</feature>
<dbReference type="Gene3D" id="1.25.40.10">
    <property type="entry name" value="Tetratricopeptide repeat domain"/>
    <property type="match status" value="1"/>
</dbReference>
<accession>A0ABQ8ID78</accession>
<sequence length="1990" mass="221684">MEGLGGVGFSNVPGAARKKRSNTSRRPRSDSQALSDFRDISSLSSTPPSDNVMNKLGNGGSGESDEASDNGSFLGSIEQRHSGDNSKRHSEGVLAPANWRSTNNMGHSGVLSDEIGNETKVKKLKLKVGSITRTINAKSAPDAAAGAGFSSTKSYHYSDAPRPRQKLILQENSDDNRSFSSDNGDSLQGLTWKDSPQSGLRADGSRNRTPYETMTMKQTTTYEPVRKSKRVPKRRSVGGVLDDGDDDDEEVRYLEKVRRSKVNTDYGAEYIDDEEGGSRKQLKISSVLKRNVDDLYDVNVSDYRSTRSRKESKKSRSGRVFEDIDYLEEEEPVSDGEPEITKKKAKKEFVDVLGDSKKEMTVTTRRRALQAGKDVSSSSGVSLIEFPNGLPPVPPRKQKEKLSEVEQQIKRTEALQRRRMQVEKAARESEAEAIRKILGQDSSRKKREDKIKKRQEELAQEKAANSMILASDTVRWIMGPSGTVVTFPNEVGLPSIFDRKPCSLELCIENHRIRNQFTESATMSKHSRDQAVDFQGFLNDLQDWELSLKDKDKKMKPQTSENDSLKVGEKLRPAGDAPSVDSYSRKYDPVSRISSSLMTEESLPDANSEKERGNEYFKQKKFKEAIDCYSSSIALSPTAVAYANRAMAYLKIKRQEAEDDCTEALNLDDRYIKAYSRRATARKELGKLKESIEDSEFALRLEPQNQEIKKQHAEVKSLYEKKLSGALKSAVQEVQKVGKSGTKVSERGIRLVPNTTQRTGVAAVEDNHAKETNGEDRVRPSLSVEETENKSIRAGSRTDSQQDLSGADDIRTSGLVKRNHGPRKQELQASVQELASRAASRAIAEAAKKIASPKSAYEFEVSWRGFSGDRALQACLLKATSPTALPQIFKNALSAPLLVDIIKCVATFFTEEMDLAVKYLENLTKVPRFDMLIMCLSSADKTDDTHDLFTLLATYAVLTDFISSCADLQKIWDQTFCNEATPIESATASQGNGIYFQKVGSNGNLSGTMWVVPTDCPGNERKIVKLCEYAARNPSRIPKIAKYLEERLLKELRYEHIKFINIVTETYNKLLCMCKQQIVYFAVSLLTVVTELLENSKQDALKILGCQTLTSFIYSQVSSNYARDIAGFVHQLCKLARDKGVEHQTRCLRASSLQCLSAMVWFMTEFTCVFANFDEIVNATLDNYEPDTHSQDDDDERGEPHHNWVDEVVRCEGRGTVVGSDTSPNCMIIRPHPEKRDPSLLTREEVETPKVWAQICIQRMVELAKEGTNLLRVVLDPMFMYFDSRRHWVPQQGLAFVVLSDMSYLTETPAAVIRHLDHKNVVHDPQLKSNVIQVASALARQIRSRVVLSETNFVSDLCRHLRKSFQATVESVGEQESNLNISLQNSIEDCLLEIAKGIRDAQPLFGVMAITLENIPSSGIVARATIASLMILAHVISLASISSRSQQVFPETLLAQILKVMLHPNVETRVGAHQLFSVLLIPSSNHQRHEAASLRSGYLCEPRRWRSNTASTCTSIAALLEKLRRDKNGVKMENNGYNVHEDVRGRDFVEDDRKQGRAHKNSPNVYKLSSIIDRTAGPTNLADAEPCVMTFSEDQILQLLSAFWIQATLPDNLPSNIEAIAHSFILTLISLRLKNPNDSVVVRFFQLLLSLRNVSLDSNSGILPTVCQRSILVLSSGMLMFAAKIYNIPDLIDFLKTLIPNDVSVFSIYCVFAQLTVKCNFSSGAVDPYLGISDDLQVYVRPQADVKEYGSFTDNQMAASILFELRNKIYEADKVIMDIIVQNLSTITELEEDDLVKQLSEPFTPDDADMFCSRSILGLDHNPMICYSKESESFDEDLLTTLAIEDDAISEASVADLSSFIPKIPPSPCVSHIISIGKLMETALEVAGQVAGTAVSTSPLPYDTMTGHCEALGSGTRKKLSNWLVHENHHSRTADNFSPAFPTDGNLALKKITMDDEAVQGAMTMSQDPWLAVKLPPASPFDNFLKAARY</sequence>
<feature type="region of interest" description="Disordered" evidence="2">
    <location>
        <begin position="133"/>
        <end position="247"/>
    </location>
</feature>
<evidence type="ECO:0000313" key="4">
    <source>
        <dbReference type="EMBL" id="KAH7574627.1"/>
    </source>
</evidence>
<feature type="region of interest" description="Disordered" evidence="2">
    <location>
        <begin position="437"/>
        <end position="457"/>
    </location>
</feature>
<feature type="region of interest" description="Disordered" evidence="2">
    <location>
        <begin position="364"/>
        <end position="400"/>
    </location>
</feature>
<evidence type="ECO:0000256" key="2">
    <source>
        <dbReference type="SAM" id="MobiDB-lite"/>
    </source>
</evidence>
<evidence type="ECO:0000313" key="5">
    <source>
        <dbReference type="Proteomes" id="UP000827721"/>
    </source>
</evidence>
<dbReference type="SMART" id="SM01406">
    <property type="entry name" value="PAPA-1"/>
    <property type="match status" value="1"/>
</dbReference>
<dbReference type="InterPro" id="IPR025986">
    <property type="entry name" value="RPAP3-like_C"/>
</dbReference>
<evidence type="ECO:0000256" key="1">
    <source>
        <dbReference type="PROSITE-ProRule" id="PRU00339"/>
    </source>
</evidence>
<feature type="compositionally biased region" description="Low complexity" evidence="2">
    <location>
        <begin position="137"/>
        <end position="147"/>
    </location>
</feature>
<feature type="compositionally biased region" description="Basic residues" evidence="2">
    <location>
        <begin position="16"/>
        <end position="26"/>
    </location>
</feature>
<proteinExistence type="predicted"/>
<dbReference type="PANTHER" id="PTHR46087">
    <property type="entry name" value="PUTATIVE, EXPRESSED-RELATED"/>
    <property type="match status" value="1"/>
</dbReference>
<feature type="region of interest" description="Disordered" evidence="2">
    <location>
        <begin position="756"/>
        <end position="825"/>
    </location>
</feature>
<feature type="compositionally biased region" description="Basic residues" evidence="2">
    <location>
        <begin position="227"/>
        <end position="236"/>
    </location>
</feature>
<dbReference type="InterPro" id="IPR019734">
    <property type="entry name" value="TPR_rpt"/>
</dbReference>
<feature type="domain" description="INO80 complex subunit B-like conserved region" evidence="3">
    <location>
        <begin position="406"/>
        <end position="491"/>
    </location>
</feature>
<dbReference type="InterPro" id="IPR055296">
    <property type="entry name" value="SRL2-like"/>
</dbReference>
<reference evidence="4 5" key="1">
    <citation type="submission" date="2021-02" db="EMBL/GenBank/DDBJ databases">
        <title>Plant Genome Project.</title>
        <authorList>
            <person name="Zhang R.-G."/>
        </authorList>
    </citation>
    <scope>NUCLEOTIDE SEQUENCE [LARGE SCALE GENOMIC DNA]</scope>
    <source>
        <tissue evidence="4">Leaves</tissue>
    </source>
</reference>
<dbReference type="EMBL" id="JAFEMO010000003">
    <property type="protein sequence ID" value="KAH7574627.1"/>
    <property type="molecule type" value="Genomic_DNA"/>
</dbReference>
<dbReference type="Proteomes" id="UP000827721">
    <property type="component" value="Unassembled WGS sequence"/>
</dbReference>
<dbReference type="PROSITE" id="PS50005">
    <property type="entry name" value="TPR"/>
    <property type="match status" value="2"/>
</dbReference>
<dbReference type="InterPro" id="IPR049152">
    <property type="entry name" value="EFR3-like_ARM"/>
</dbReference>